<gene>
    <name evidence="4" type="ORF">K489DRAFT_313318</name>
</gene>
<evidence type="ECO:0000256" key="1">
    <source>
        <dbReference type="SAM" id="Coils"/>
    </source>
</evidence>
<sequence>MRASHASLARPDLGNIDDTCFSAFSEAPDMTQYARLSQSTTKHNDVQQTPRSRRGDATPRVSRKRPSLSRSPSPTPRRMKTPAQMNNDGTTSFLIDFTQQIESVGSYQRGTPARSSNNPGLLQYLSDQRSPAKSARPSFATPAKSNSILNLLDFELPPAPTPRSIPTITVRELESLKSSYLSQISGLKATLSGREAEVESLKRAIGDAERRAGEAQEHLREEKCRREQAEEEKTGWERRGEELANVLKNVREEVLKSEAEKEDFVRKFEESEQRAEDAEIRANQAEERLTSALAERAAHPSSGNNANDDKTVDERVQALVAAQIDAKIESVGRDLHAIYKEKHERKVATLKKSYEARSEKKCADLLSRLADLERQNEELHAARDATFSGALPDLSMVASASESASAAVAEAQELKILLEEQKAHLARVAGELESAQRQQDALMQELEQERVEKGELVAAVDEMLALQSLSAAAPAAPAAPPSTTDPVSVSATPAAAKQRALSSAVEDLRRSIARPTGLRAPSSSSNSSGLVAPSESRIGKSLSSSSSTAATSAGIPTPARSLSGGLGKSRMLANIERMGRTGSGGVSGAPE</sequence>
<feature type="compositionally biased region" description="Polar residues" evidence="2">
    <location>
        <begin position="482"/>
        <end position="491"/>
    </location>
</feature>
<reference evidence="4" key="3">
    <citation type="submission" date="2025-08" db="UniProtKB">
        <authorList>
            <consortium name="RefSeq"/>
        </authorList>
    </citation>
    <scope>IDENTIFICATION</scope>
    <source>
        <strain evidence="4">CBS 342.82</strain>
    </source>
</reference>
<feature type="coiled-coil region" evidence="1">
    <location>
        <begin position="418"/>
        <end position="452"/>
    </location>
</feature>
<feature type="coiled-coil region" evidence="1">
    <location>
        <begin position="355"/>
        <end position="382"/>
    </location>
</feature>
<feature type="compositionally biased region" description="Gly residues" evidence="2">
    <location>
        <begin position="581"/>
        <end position="591"/>
    </location>
</feature>
<dbReference type="GeneID" id="54358730"/>
<feature type="compositionally biased region" description="Basic and acidic residues" evidence="2">
    <location>
        <begin position="260"/>
        <end position="289"/>
    </location>
</feature>
<evidence type="ECO:0000256" key="2">
    <source>
        <dbReference type="SAM" id="MobiDB-lite"/>
    </source>
</evidence>
<feature type="compositionally biased region" description="Polar residues" evidence="2">
    <location>
        <begin position="106"/>
        <end position="131"/>
    </location>
</feature>
<feature type="region of interest" description="Disordered" evidence="2">
    <location>
        <begin position="209"/>
        <end position="237"/>
    </location>
</feature>
<feature type="region of interest" description="Disordered" evidence="2">
    <location>
        <begin position="475"/>
        <end position="495"/>
    </location>
</feature>
<keyword evidence="3" id="KW-1185">Reference proteome</keyword>
<evidence type="ECO:0000313" key="3">
    <source>
        <dbReference type="Proteomes" id="UP000504637"/>
    </source>
</evidence>
<feature type="compositionally biased region" description="Low complexity" evidence="2">
    <location>
        <begin position="541"/>
        <end position="553"/>
    </location>
</feature>
<protein>
    <submittedName>
        <fullName evidence="4">Uncharacterized protein</fullName>
    </submittedName>
</protein>
<dbReference type="Pfam" id="PF12709">
    <property type="entry name" value="Fungal_TACC"/>
    <property type="match status" value="1"/>
</dbReference>
<feature type="region of interest" description="Disordered" evidence="2">
    <location>
        <begin position="513"/>
        <end position="591"/>
    </location>
</feature>
<proteinExistence type="predicted"/>
<dbReference type="OrthoDB" id="5367584at2759"/>
<reference evidence="4" key="2">
    <citation type="submission" date="2020-04" db="EMBL/GenBank/DDBJ databases">
        <authorList>
            <consortium name="NCBI Genome Project"/>
        </authorList>
    </citation>
    <scope>NUCLEOTIDE SEQUENCE</scope>
    <source>
        <strain evidence="4">CBS 342.82</strain>
    </source>
</reference>
<evidence type="ECO:0000313" key="4">
    <source>
        <dbReference type="RefSeq" id="XP_033463819.1"/>
    </source>
</evidence>
<dbReference type="InterPro" id="IPR024312">
    <property type="entry name" value="TACC_fungi"/>
</dbReference>
<dbReference type="AlphaFoldDB" id="A0A6J3MFZ4"/>
<name>A0A6J3MFZ4_9PEZI</name>
<organism evidence="4">
    <name type="scientific">Dissoconium aciculare CBS 342.82</name>
    <dbReference type="NCBI Taxonomy" id="1314786"/>
    <lineage>
        <taxon>Eukaryota</taxon>
        <taxon>Fungi</taxon>
        <taxon>Dikarya</taxon>
        <taxon>Ascomycota</taxon>
        <taxon>Pezizomycotina</taxon>
        <taxon>Dothideomycetes</taxon>
        <taxon>Dothideomycetidae</taxon>
        <taxon>Mycosphaerellales</taxon>
        <taxon>Dissoconiaceae</taxon>
        <taxon>Dissoconium</taxon>
    </lineage>
</organism>
<feature type="region of interest" description="Disordered" evidence="2">
    <location>
        <begin position="260"/>
        <end position="311"/>
    </location>
</feature>
<dbReference type="RefSeq" id="XP_033463819.1">
    <property type="nucleotide sequence ID" value="XM_033600930.1"/>
</dbReference>
<feature type="compositionally biased region" description="Polar residues" evidence="2">
    <location>
        <begin position="34"/>
        <end position="50"/>
    </location>
</feature>
<feature type="region of interest" description="Disordered" evidence="2">
    <location>
        <begin position="1"/>
        <end position="20"/>
    </location>
</feature>
<accession>A0A6J3MFZ4</accession>
<feature type="region of interest" description="Disordered" evidence="2">
    <location>
        <begin position="106"/>
        <end position="141"/>
    </location>
</feature>
<feature type="region of interest" description="Disordered" evidence="2">
    <location>
        <begin position="32"/>
        <end position="90"/>
    </location>
</feature>
<keyword evidence="1" id="KW-0175">Coiled coil</keyword>
<reference evidence="4" key="1">
    <citation type="submission" date="2020-01" db="EMBL/GenBank/DDBJ databases">
        <authorList>
            <consortium name="DOE Joint Genome Institute"/>
            <person name="Haridas S."/>
            <person name="Albert R."/>
            <person name="Binder M."/>
            <person name="Bloem J."/>
            <person name="Labutti K."/>
            <person name="Salamov A."/>
            <person name="Andreopoulos B."/>
            <person name="Baker S.E."/>
            <person name="Barry K."/>
            <person name="Bills G."/>
            <person name="Bluhm B.H."/>
            <person name="Cannon C."/>
            <person name="Castanera R."/>
            <person name="Culley D.E."/>
            <person name="Daum C."/>
            <person name="Ezra D."/>
            <person name="Gonzalez J.B."/>
            <person name="Henrissat B."/>
            <person name="Kuo A."/>
            <person name="Liang C."/>
            <person name="Lipzen A."/>
            <person name="Lutzoni F."/>
            <person name="Magnuson J."/>
            <person name="Mondo S."/>
            <person name="Nolan M."/>
            <person name="Ohm R."/>
            <person name="Pangilinan J."/>
            <person name="Park H.-J."/>
            <person name="Ramirez L."/>
            <person name="Alfaro M."/>
            <person name="Sun H."/>
            <person name="Tritt A."/>
            <person name="Yoshinaga Y."/>
            <person name="Zwiers L.-H."/>
            <person name="Turgeon B.G."/>
            <person name="Goodwin S.B."/>
            <person name="Spatafora J.W."/>
            <person name="Crous P.W."/>
            <person name="Grigoriev I.V."/>
        </authorList>
    </citation>
    <scope>NUCLEOTIDE SEQUENCE</scope>
    <source>
        <strain evidence="4">CBS 342.82</strain>
    </source>
</reference>
<dbReference type="Proteomes" id="UP000504637">
    <property type="component" value="Unplaced"/>
</dbReference>